<organism evidence="2 3">
    <name type="scientific">Phytophthora fragariaefolia</name>
    <dbReference type="NCBI Taxonomy" id="1490495"/>
    <lineage>
        <taxon>Eukaryota</taxon>
        <taxon>Sar</taxon>
        <taxon>Stramenopiles</taxon>
        <taxon>Oomycota</taxon>
        <taxon>Peronosporomycetes</taxon>
        <taxon>Peronosporales</taxon>
        <taxon>Peronosporaceae</taxon>
        <taxon>Phytophthora</taxon>
    </lineage>
</organism>
<sequence length="847" mass="89255">MDIEGIVTTGTDRTVRQVQESTQSHFLALARLVVDLNRQPPLRTDYELDQRLEAAGSLSDVVDALALIPRSPAPWEYELTELRDDVASLEARLAASEASLRREVDLRFKAERLCNQASHERNAALENLRRIRLDHADASRQLVATNIALEQSSQAAAVLEQRCRRLDKSPADTHKVIRQERDSASAPTIPAAFVTFLEELGALQLAIPPPPATSGSPEGSGLAPPASSGSLDGTAAKSGSLTSLTVDSDDSDDTGPIVPSALHKGKGKRPAKSSAKLQSAPPTPKKKQRLGRPLVDLKARKAAQQAAAAVVSSSGPPQSVPSSLPAASLSTSSAQISGIAVSADSDVLSFASIPSGSDPPLSPTPRTPASPASSTASTASLPSTPVVSRGITPGTEASVPVEIDDDGGFGADGAASEASVAPGGVFSSPVVSQPRRDGRLTRAASTTAGIRSMVAAENETAPDALVLSLATPLRMPAATQASVASPASVPDPDKSAAVVAAASAAVVTSSSVRRRVANTHTGPIPPARVVPTPTPRQASTSRARTVVTATLSTMPGTRSTAFEPVTTIPAPIQSKARSLGLRARLPESPCTFGADDFMPDKSISIRASGLAIVVKLWRQFTGRAVGRTEHSDLGFALWERAHWISVAAVEQWLQQLSDRIGSDTHEYLEAEAAWRAYNKARNLRADRFRLQIPKRFWVWCTPDASGKIKCPLEILLEPSMLQYSFETLTWVPSTRLGLPKLWIWMPNSLDEMVGWGSTREEVGAAIVVNPALRQSHVTAPWVQEFSDARAQAAADASAAADSPSDASSARTPIPAADQANVQAELEDTSPAQARLDVLADLATTAEI</sequence>
<feature type="compositionally biased region" description="Low complexity" evidence="1">
    <location>
        <begin position="369"/>
        <end position="385"/>
    </location>
</feature>
<feature type="compositionally biased region" description="Pro residues" evidence="1">
    <location>
        <begin position="523"/>
        <end position="534"/>
    </location>
</feature>
<evidence type="ECO:0000256" key="1">
    <source>
        <dbReference type="SAM" id="MobiDB-lite"/>
    </source>
</evidence>
<keyword evidence="3" id="KW-1185">Reference proteome</keyword>
<feature type="region of interest" description="Disordered" evidence="1">
    <location>
        <begin position="207"/>
        <end position="291"/>
    </location>
</feature>
<proteinExistence type="predicted"/>
<dbReference type="Proteomes" id="UP001165121">
    <property type="component" value="Unassembled WGS sequence"/>
</dbReference>
<protein>
    <submittedName>
        <fullName evidence="2">Unnamed protein product</fullName>
    </submittedName>
</protein>
<feature type="region of interest" description="Disordered" evidence="1">
    <location>
        <begin position="518"/>
        <end position="543"/>
    </location>
</feature>
<dbReference type="AlphaFoldDB" id="A0A9W7CIY6"/>
<dbReference type="EMBL" id="BSXT01000781">
    <property type="protein sequence ID" value="GMF34021.1"/>
    <property type="molecule type" value="Genomic_DNA"/>
</dbReference>
<gene>
    <name evidence="2" type="ORF">Pfra01_000862500</name>
</gene>
<comment type="caution">
    <text evidence="2">The sequence shown here is derived from an EMBL/GenBank/DDBJ whole genome shotgun (WGS) entry which is preliminary data.</text>
</comment>
<evidence type="ECO:0000313" key="2">
    <source>
        <dbReference type="EMBL" id="GMF34021.1"/>
    </source>
</evidence>
<name>A0A9W7CIY6_9STRA</name>
<accession>A0A9W7CIY6</accession>
<feature type="compositionally biased region" description="Low complexity" evidence="1">
    <location>
        <begin position="793"/>
        <end position="809"/>
    </location>
</feature>
<feature type="region of interest" description="Disordered" evidence="1">
    <location>
        <begin position="793"/>
        <end position="829"/>
    </location>
</feature>
<reference evidence="2" key="1">
    <citation type="submission" date="2023-04" db="EMBL/GenBank/DDBJ databases">
        <title>Phytophthora fragariaefolia NBRC 109709.</title>
        <authorList>
            <person name="Ichikawa N."/>
            <person name="Sato H."/>
            <person name="Tonouchi N."/>
        </authorList>
    </citation>
    <scope>NUCLEOTIDE SEQUENCE</scope>
    <source>
        <strain evidence="2">NBRC 109709</strain>
    </source>
</reference>
<dbReference type="OrthoDB" id="10608022at2759"/>
<evidence type="ECO:0000313" key="3">
    <source>
        <dbReference type="Proteomes" id="UP001165121"/>
    </source>
</evidence>
<feature type="compositionally biased region" description="Low complexity" evidence="1">
    <location>
        <begin position="214"/>
        <end position="231"/>
    </location>
</feature>
<feature type="region of interest" description="Disordered" evidence="1">
    <location>
        <begin position="354"/>
        <end position="442"/>
    </location>
</feature>